<dbReference type="RefSeq" id="WP_099139862.1">
    <property type="nucleotide sequence ID" value="NZ_CAWNQJ010000123.1"/>
</dbReference>
<protein>
    <submittedName>
        <fullName evidence="1">Uncharacterized protein</fullName>
    </submittedName>
</protein>
<dbReference type="Proteomes" id="UP000225433">
    <property type="component" value="Unassembled WGS sequence"/>
</dbReference>
<keyword evidence="1" id="KW-0614">Plasmid</keyword>
<reference evidence="2 3" key="2">
    <citation type="journal article" date="2017" name="Nat. Microbiol.">
        <title>Natural product diversity associated with the nematode symbionts Photorhabdus and Xenorhabdus.</title>
        <authorList>
            <person name="Tobias N.J."/>
            <person name="Wolff H."/>
            <person name="Djahanschiri B."/>
            <person name="Grundmann F."/>
            <person name="Kronenwerth M."/>
            <person name="Shi Y.M."/>
            <person name="Simonyi S."/>
            <person name="Grun P."/>
            <person name="Shapiro-Ilan D."/>
            <person name="Pidot S.J."/>
            <person name="Stinear T.P."/>
            <person name="Ebersberger I."/>
            <person name="Bode H.B."/>
        </authorList>
    </citation>
    <scope>NUCLEOTIDE SEQUENCE [LARGE SCALE GENOMIC DNA]</scope>
    <source>
        <strain evidence="2 3">DSM 17903</strain>
    </source>
</reference>
<dbReference type="EMBL" id="KX517798">
    <property type="protein sequence ID" value="ARD69629.1"/>
    <property type="molecule type" value="Genomic_DNA"/>
</dbReference>
<organism evidence="1">
    <name type="scientific">Xenorhabdus hominickii</name>
    <dbReference type="NCBI Taxonomy" id="351679"/>
    <lineage>
        <taxon>Bacteria</taxon>
        <taxon>Pseudomonadati</taxon>
        <taxon>Pseudomonadota</taxon>
        <taxon>Gammaproteobacteria</taxon>
        <taxon>Enterobacterales</taxon>
        <taxon>Morganellaceae</taxon>
        <taxon>Xenorhabdus</taxon>
    </lineage>
</organism>
<sequence>MTKHVKVAPEIIKKPNGETIKRHPAFGIVSMNITNSTGTDLFASDLTHNVFMHFTVSLAQENRRSAADVWYDKLRDKEIDNHLLDFSMSMSQFVNLITSPNFSSGIPCTLNSYRTGDITNPPEILKKEAFHERLSDDVKAAANREIAKLQGTLDKLTALLEKGKAGKKDLPQSIAYPLAAKQCC</sequence>
<reference evidence="1" key="1">
    <citation type="journal article" date="2017" name="J. Invertebr. Pathol.">
        <title>Identification and bacterial characteristics of Xenorhabdus hominickii ANU101 from an entomopathogenic nematode, Steinernema monticolum.</title>
        <authorList>
            <person name="Park Y."/>
            <person name="Kang S."/>
            <person name="Sadekuzzaman M."/>
            <person name="Kim H."/>
            <person name="Jung J.K."/>
            <person name="Kim Y."/>
        </authorList>
    </citation>
    <scope>NUCLEOTIDE SEQUENCE</scope>
    <source>
        <strain evidence="1">ANU101</strain>
        <plasmid evidence="1">unnamed1</plasmid>
    </source>
</reference>
<dbReference type="EMBL" id="NJAI01000009">
    <property type="protein sequence ID" value="PHM52343.1"/>
    <property type="molecule type" value="Genomic_DNA"/>
</dbReference>
<dbReference type="AlphaFoldDB" id="A0A1V0M432"/>
<evidence type="ECO:0000313" key="1">
    <source>
        <dbReference type="EMBL" id="ARD69629.1"/>
    </source>
</evidence>
<accession>A0A1V0M432</accession>
<evidence type="ECO:0000313" key="2">
    <source>
        <dbReference type="EMBL" id="PHM52343.1"/>
    </source>
</evidence>
<gene>
    <name evidence="2" type="ORF">Xhom_04420</name>
</gene>
<evidence type="ECO:0000313" key="3">
    <source>
        <dbReference type="Proteomes" id="UP000225433"/>
    </source>
</evidence>
<geneLocation type="plasmid" evidence="1">
    <name>unnamed1</name>
</geneLocation>
<proteinExistence type="predicted"/>
<name>A0A1V0M432_XENHO</name>